<organism evidence="2 3">
    <name type="scientific">Dentiscutata erythropus</name>
    <dbReference type="NCBI Taxonomy" id="1348616"/>
    <lineage>
        <taxon>Eukaryota</taxon>
        <taxon>Fungi</taxon>
        <taxon>Fungi incertae sedis</taxon>
        <taxon>Mucoromycota</taxon>
        <taxon>Glomeromycotina</taxon>
        <taxon>Glomeromycetes</taxon>
        <taxon>Diversisporales</taxon>
        <taxon>Gigasporaceae</taxon>
        <taxon>Dentiscutata</taxon>
    </lineage>
</organism>
<evidence type="ECO:0000313" key="3">
    <source>
        <dbReference type="Proteomes" id="UP000789405"/>
    </source>
</evidence>
<keyword evidence="3" id="KW-1185">Reference proteome</keyword>
<evidence type="ECO:0000259" key="1">
    <source>
        <dbReference type="PROSITE" id="PS51886"/>
    </source>
</evidence>
<accession>A0A9N9P6B3</accession>
<evidence type="ECO:0000313" key="2">
    <source>
        <dbReference type="EMBL" id="CAG8808139.1"/>
    </source>
</evidence>
<dbReference type="InterPro" id="IPR006571">
    <property type="entry name" value="TLDc_dom"/>
</dbReference>
<dbReference type="PROSITE" id="PS51886">
    <property type="entry name" value="TLDC"/>
    <property type="match status" value="1"/>
</dbReference>
<feature type="domain" description="TLDc" evidence="1">
    <location>
        <begin position="1"/>
        <end position="125"/>
    </location>
</feature>
<gene>
    <name evidence="2" type="ORF">DERYTH_LOCUS24818</name>
</gene>
<comment type="caution">
    <text evidence="2">The sequence shown here is derived from an EMBL/GenBank/DDBJ whole genome shotgun (WGS) entry which is preliminary data.</text>
</comment>
<proteinExistence type="predicted"/>
<dbReference type="AlphaFoldDB" id="A0A9N9P6B3"/>
<reference evidence="2" key="1">
    <citation type="submission" date="2021-06" db="EMBL/GenBank/DDBJ databases">
        <authorList>
            <person name="Kallberg Y."/>
            <person name="Tangrot J."/>
            <person name="Rosling A."/>
        </authorList>
    </citation>
    <scope>NUCLEOTIDE SEQUENCE</scope>
    <source>
        <strain evidence="2">MA453B</strain>
    </source>
</reference>
<name>A0A9N9P6B3_9GLOM</name>
<sequence>MLLELQAPCVVVLKIKGTDQIIGGYNPVGWKGRDIWEYTEDSFLFSLGNGKSVKSVILSRVKNSYANRAIFHGKLYGPVFGSSDLEMKEKFNKDYNCWSQASSYEYIITSESRFCVDDYEVFQIIKKEENY</sequence>
<dbReference type="Proteomes" id="UP000789405">
    <property type="component" value="Unassembled WGS sequence"/>
</dbReference>
<protein>
    <submittedName>
        <fullName evidence="2">3147_t:CDS:1</fullName>
    </submittedName>
</protein>
<dbReference type="Pfam" id="PF07534">
    <property type="entry name" value="TLD"/>
    <property type="match status" value="1"/>
</dbReference>
<dbReference type="EMBL" id="CAJVPY010043386">
    <property type="protein sequence ID" value="CAG8808139.1"/>
    <property type="molecule type" value="Genomic_DNA"/>
</dbReference>
<dbReference type="OrthoDB" id="2439633at2759"/>